<evidence type="ECO:0000313" key="1">
    <source>
        <dbReference type="EMBL" id="GAW71816.1"/>
    </source>
</evidence>
<keyword evidence="4" id="KW-1185">Reference proteome</keyword>
<organism evidence="1 3">
    <name type="scientific">Lentilactobacillus parakefiri</name>
    <dbReference type="NCBI Taxonomy" id="152332"/>
    <lineage>
        <taxon>Bacteria</taxon>
        <taxon>Bacillati</taxon>
        <taxon>Bacillota</taxon>
        <taxon>Bacilli</taxon>
        <taxon>Lactobacillales</taxon>
        <taxon>Lactobacillaceae</taxon>
        <taxon>Lentilactobacillus</taxon>
    </lineage>
</organism>
<reference evidence="1 3" key="1">
    <citation type="journal article" date="2017" name="Biosci Microbiota Food Health">
        <title>Genomic characterization reconfirms the taxonomic status of Lactobacillus parakefiri.</title>
        <authorList>
            <person name="Tanizawa Y."/>
            <person name="Kobayashi H."/>
            <person name="Kaminuma E."/>
            <person name="Sakamoto M."/>
            <person name="Ohkuma M."/>
            <person name="Nakamura Y."/>
            <person name="Arita M."/>
            <person name="Tohno M."/>
        </authorList>
    </citation>
    <scope>NUCLEOTIDE SEQUENCE [LARGE SCALE GENOMIC DNA]</scope>
    <source>
        <strain evidence="1 3">JCM 8573</strain>
    </source>
</reference>
<dbReference type="Proteomes" id="UP000294668">
    <property type="component" value="Unassembled WGS sequence"/>
</dbReference>
<dbReference type="AlphaFoldDB" id="A0A224V4J8"/>
<comment type="caution">
    <text evidence="1">The sequence shown here is derived from an EMBL/GenBank/DDBJ whole genome shotgun (WGS) entry which is preliminary data.</text>
</comment>
<dbReference type="EMBL" id="PUFL01000056">
    <property type="protein sequence ID" value="TDG91184.1"/>
    <property type="molecule type" value="Genomic_DNA"/>
</dbReference>
<name>A0A224V4J8_9LACO</name>
<protein>
    <submittedName>
        <fullName evidence="1">Uncharacterized protein</fullName>
    </submittedName>
</protein>
<accession>A0A224V4J8</accession>
<evidence type="ECO:0000313" key="4">
    <source>
        <dbReference type="Proteomes" id="UP000294668"/>
    </source>
</evidence>
<evidence type="ECO:0000313" key="2">
    <source>
        <dbReference type="EMBL" id="TDG91184.1"/>
    </source>
</evidence>
<reference evidence="2 4" key="2">
    <citation type="journal article" date="2019" name="Appl. Microbiol. Biotechnol.">
        <title>Uncovering carbohydrate metabolism through a genotype-phenotype association study of 56 lactic acid bacteria genomes.</title>
        <authorList>
            <person name="Buron-Moles G."/>
            <person name="Chailyan A."/>
            <person name="Dolejs I."/>
            <person name="Forster J."/>
            <person name="Miks M.H."/>
        </authorList>
    </citation>
    <scope>NUCLEOTIDE SEQUENCE [LARGE SCALE GENOMIC DNA]</scope>
    <source>
        <strain evidence="2 4">DSM 10551</strain>
    </source>
</reference>
<dbReference type="Proteomes" id="UP000214739">
    <property type="component" value="Unassembled WGS sequence"/>
</dbReference>
<dbReference type="EMBL" id="BDGB01000044">
    <property type="protein sequence ID" value="GAW71816.1"/>
    <property type="molecule type" value="Genomic_DNA"/>
</dbReference>
<proteinExistence type="predicted"/>
<sequence>MTEFNFNYADNLTLNFGQTNAANTLTIVLNLGCPDSRKWVLANRNQLDEAVTSGNYRFTLSFGRSPKMILKTATLPKGLSIMPTQRQRWPSLIKSTIIKMS</sequence>
<reference evidence="2" key="3">
    <citation type="submission" date="2019-02" db="EMBL/GenBank/DDBJ databases">
        <authorList>
            <person name="Buron G."/>
            <person name="Chaylann A."/>
            <person name="Dolejs I."/>
            <person name="Forster J."/>
            <person name="Miks M.H."/>
        </authorList>
    </citation>
    <scope>NUCLEOTIDE SEQUENCE</scope>
    <source>
        <strain evidence="2">DSM 10551</strain>
    </source>
</reference>
<gene>
    <name evidence="2" type="ORF">C5L28_002386</name>
    <name evidence="1" type="ORF">LPKJCM_00919</name>
</gene>
<evidence type="ECO:0000313" key="3">
    <source>
        <dbReference type="Proteomes" id="UP000214739"/>
    </source>
</evidence>